<keyword evidence="4" id="KW-0150">Chloroplast</keyword>
<sequence length="61" mass="6784">FETKHLLRRIDGAIQVRSNVDPTIYSLLGFGRSGGDHHGSFFSRIHTSRISVWTTISGAQV</sequence>
<evidence type="ECO:0000256" key="4">
    <source>
        <dbReference type="ARBA" id="ARBA00022528"/>
    </source>
</evidence>
<dbReference type="Pfam" id="PF10839">
    <property type="entry name" value="DUF2647"/>
    <property type="match status" value="1"/>
</dbReference>
<evidence type="ECO:0000256" key="3">
    <source>
        <dbReference type="ARBA" id="ARBA00021456"/>
    </source>
</evidence>
<evidence type="ECO:0000313" key="6">
    <source>
        <dbReference type="EMBL" id="WJZ81348.1"/>
    </source>
</evidence>
<evidence type="ECO:0000313" key="7">
    <source>
        <dbReference type="Proteomes" id="UP001227230"/>
    </source>
</evidence>
<proteinExistence type="inferred from homology"/>
<keyword evidence="7" id="KW-1185">Reference proteome</keyword>
<keyword evidence="5" id="KW-0934">Plastid</keyword>
<evidence type="ECO:0000256" key="5">
    <source>
        <dbReference type="ARBA" id="ARBA00022640"/>
    </source>
</evidence>
<organism evidence="6 7">
    <name type="scientific">Vitis vinifera</name>
    <name type="common">Grape</name>
    <dbReference type="NCBI Taxonomy" id="29760"/>
    <lineage>
        <taxon>Eukaryota</taxon>
        <taxon>Viridiplantae</taxon>
        <taxon>Streptophyta</taxon>
        <taxon>Embryophyta</taxon>
        <taxon>Tracheophyta</taxon>
        <taxon>Spermatophyta</taxon>
        <taxon>Magnoliopsida</taxon>
        <taxon>eudicotyledons</taxon>
        <taxon>Gunneridae</taxon>
        <taxon>Pentapetalae</taxon>
        <taxon>rosids</taxon>
        <taxon>Vitales</taxon>
        <taxon>Vitaceae</taxon>
        <taxon>Viteae</taxon>
        <taxon>Vitis</taxon>
    </lineage>
</organism>
<reference evidence="6 7" key="1">
    <citation type="journal article" date="2023" name="Hortic Res">
        <title>The complete reference genome for grapevine (Vitis vinifera L.) genetics and breeding.</title>
        <authorList>
            <person name="Shi X."/>
            <person name="Cao S."/>
            <person name="Wang X."/>
            <person name="Huang S."/>
            <person name="Wang Y."/>
            <person name="Liu Z."/>
            <person name="Liu W."/>
            <person name="Leng X."/>
            <person name="Peng Y."/>
            <person name="Wang N."/>
            <person name="Wang Y."/>
            <person name="Ma Z."/>
            <person name="Xu X."/>
            <person name="Zhang F."/>
            <person name="Xue H."/>
            <person name="Zhong H."/>
            <person name="Wang Y."/>
            <person name="Zhang K."/>
            <person name="Velt A."/>
            <person name="Avia K."/>
            <person name="Holtgrawe D."/>
            <person name="Grimplet J."/>
            <person name="Matus J.T."/>
            <person name="Ware D."/>
            <person name="Wu X."/>
            <person name="Wang H."/>
            <person name="Liu C."/>
            <person name="Fang Y."/>
            <person name="Rustenholz C."/>
            <person name="Cheng Z."/>
            <person name="Xiao H."/>
            <person name="Zhou Y."/>
        </authorList>
    </citation>
    <scope>NUCLEOTIDE SEQUENCE [LARGE SCALE GENOMIC DNA]</scope>
    <source>
        <strain evidence="7">cv. Pinot noir / PN40024</strain>
        <tissue evidence="6">Leaf</tissue>
    </source>
</reference>
<protein>
    <recommendedName>
        <fullName evidence="3">Uncharacterized protein ycf68</fullName>
    </recommendedName>
</protein>
<comment type="subcellular location">
    <subcellularLocation>
        <location evidence="1">Plastid</location>
        <location evidence="1">Chloroplast</location>
    </subcellularLocation>
</comment>
<evidence type="ECO:0000256" key="1">
    <source>
        <dbReference type="ARBA" id="ARBA00004229"/>
    </source>
</evidence>
<accession>A0ABY9BEV3</accession>
<dbReference type="EMBL" id="CP126648">
    <property type="protein sequence ID" value="WJZ81348.1"/>
    <property type="molecule type" value="Genomic_DNA"/>
</dbReference>
<evidence type="ECO:0000256" key="2">
    <source>
        <dbReference type="ARBA" id="ARBA00007638"/>
    </source>
</evidence>
<feature type="non-terminal residue" evidence="6">
    <location>
        <position position="1"/>
    </location>
</feature>
<comment type="similarity">
    <text evidence="2">Belongs to the ycf68 family.</text>
</comment>
<dbReference type="Proteomes" id="UP001227230">
    <property type="component" value="Chromosome 1"/>
</dbReference>
<gene>
    <name evidence="6" type="ORF">VitviT2T_001194</name>
</gene>
<name>A0ABY9BEV3_VITVI</name>
<dbReference type="InterPro" id="IPR022546">
    <property type="entry name" value="Uncharacterised_Ycf68"/>
</dbReference>